<accession>A0A3P6C7F8</accession>
<keyword evidence="6 8" id="KW-0406">Ion transport</keyword>
<feature type="transmembrane region" description="Helical" evidence="8">
    <location>
        <begin position="239"/>
        <end position="259"/>
    </location>
</feature>
<evidence type="ECO:0000256" key="3">
    <source>
        <dbReference type="ARBA" id="ARBA00022448"/>
    </source>
</evidence>
<organism evidence="10">
    <name type="scientific">Brassica campestris</name>
    <name type="common">Field mustard</name>
    <dbReference type="NCBI Taxonomy" id="3711"/>
    <lineage>
        <taxon>Eukaryota</taxon>
        <taxon>Viridiplantae</taxon>
        <taxon>Streptophyta</taxon>
        <taxon>Embryophyta</taxon>
        <taxon>Tracheophyta</taxon>
        <taxon>Spermatophyta</taxon>
        <taxon>Magnoliopsida</taxon>
        <taxon>eudicotyledons</taxon>
        <taxon>Gunneridae</taxon>
        <taxon>Pentapetalae</taxon>
        <taxon>rosids</taxon>
        <taxon>malvids</taxon>
        <taxon>Brassicales</taxon>
        <taxon>Brassicaceae</taxon>
        <taxon>Brassiceae</taxon>
        <taxon>Brassica</taxon>
    </lineage>
</organism>
<feature type="transmembrane region" description="Helical" evidence="8">
    <location>
        <begin position="333"/>
        <end position="357"/>
    </location>
</feature>
<feature type="signal peptide" evidence="9">
    <location>
        <begin position="1"/>
        <end position="24"/>
    </location>
</feature>
<feature type="transmembrane region" description="Helical" evidence="8">
    <location>
        <begin position="298"/>
        <end position="321"/>
    </location>
</feature>
<keyword evidence="5 8" id="KW-1133">Transmembrane helix</keyword>
<feature type="chain" id="PRO_5018223366" evidence="9">
    <location>
        <begin position="25"/>
        <end position="393"/>
    </location>
</feature>
<evidence type="ECO:0000313" key="10">
    <source>
        <dbReference type="EMBL" id="VDD14507.1"/>
    </source>
</evidence>
<dbReference type="AlphaFoldDB" id="A0A3P6C7F8"/>
<gene>
    <name evidence="10" type="ORF">BRAA04T17995Z</name>
</gene>
<evidence type="ECO:0000256" key="4">
    <source>
        <dbReference type="ARBA" id="ARBA00022692"/>
    </source>
</evidence>
<reference evidence="10" key="1">
    <citation type="submission" date="2018-11" db="EMBL/GenBank/DDBJ databases">
        <authorList>
            <consortium name="Genoscope - CEA"/>
            <person name="William W."/>
        </authorList>
    </citation>
    <scope>NUCLEOTIDE SEQUENCE</scope>
</reference>
<sequence>MMKNVKLLLFFISISLLLIAVAEAQDGHEGHSHSRNPKCECSHDHDQENKAGAQKYKIAAVPSVLIAGVIGVLFPLLGKVFPSLRPETPFFFVTKAFAAGVILSTGFMHVLPEAYEMLNSPCLTSEAWDFPFTGFIAMVAAILTLSVDTFATSSFNKSHCNASKTIPDGESGELVVDSAKVQMLRTRVIAQVCCLHTKMNVHFHFNLMDTLLLLRSEIFVHGIHMDIKKKTTSSCISESLFVVLELGIIVHSVVIGISLGASQSPEAAKALFIALMFHQCFEGLGLGGCIAQGKFKCLSVTIMSTFFAITTPLGIVVGMEIANTYDESSPTALIVQGVLNAASAGILIYMSLVDLLAADFMHPKMQSNTGLQIMAHIALLLGAGLMSILAKWA</sequence>
<feature type="transmembrane region" description="Helical" evidence="8">
    <location>
        <begin position="58"/>
        <end position="78"/>
    </location>
</feature>
<feature type="transmembrane region" description="Helical" evidence="8">
    <location>
        <begin position="130"/>
        <end position="151"/>
    </location>
</feature>
<keyword evidence="7 8" id="KW-0472">Membrane</keyword>
<dbReference type="NCBIfam" id="TIGR00820">
    <property type="entry name" value="zip"/>
    <property type="match status" value="1"/>
</dbReference>
<evidence type="ECO:0000256" key="8">
    <source>
        <dbReference type="RuleBase" id="RU362088"/>
    </source>
</evidence>
<keyword evidence="9" id="KW-0732">Signal</keyword>
<keyword evidence="3 8" id="KW-0813">Transport</keyword>
<comment type="subcellular location">
    <subcellularLocation>
        <location evidence="1 8">Membrane</location>
        <topology evidence="1 8">Multi-pass membrane protein</topology>
    </subcellularLocation>
</comment>
<protein>
    <submittedName>
        <fullName evidence="10">Uncharacterized protein</fullName>
    </submittedName>
</protein>
<dbReference type="Pfam" id="PF02535">
    <property type="entry name" value="Zip"/>
    <property type="match status" value="1"/>
</dbReference>
<feature type="transmembrane region" description="Helical" evidence="8">
    <location>
        <begin position="369"/>
        <end position="390"/>
    </location>
</feature>
<keyword evidence="4 8" id="KW-0812">Transmembrane</keyword>
<dbReference type="InterPro" id="IPR004698">
    <property type="entry name" value="Zn/Fe_permease_fun/pln"/>
</dbReference>
<dbReference type="PANTHER" id="PTHR11040:SF171">
    <property type="entry name" value="BNAC04G42780D PROTEIN"/>
    <property type="match status" value="1"/>
</dbReference>
<comment type="similarity">
    <text evidence="2 8">Belongs to the ZIP transporter (TC 2.A.5) family.</text>
</comment>
<evidence type="ECO:0000256" key="5">
    <source>
        <dbReference type="ARBA" id="ARBA00022989"/>
    </source>
</evidence>
<dbReference type="PANTHER" id="PTHR11040">
    <property type="entry name" value="ZINC/IRON TRANSPORTER"/>
    <property type="match status" value="1"/>
</dbReference>
<evidence type="ECO:0000256" key="6">
    <source>
        <dbReference type="ARBA" id="ARBA00023065"/>
    </source>
</evidence>
<evidence type="ECO:0000256" key="7">
    <source>
        <dbReference type="ARBA" id="ARBA00023136"/>
    </source>
</evidence>
<feature type="transmembrane region" description="Helical" evidence="8">
    <location>
        <begin position="90"/>
        <end position="110"/>
    </location>
</feature>
<feature type="transmembrane region" description="Helical" evidence="8">
    <location>
        <begin position="271"/>
        <end position="291"/>
    </location>
</feature>
<dbReference type="EMBL" id="LR031576">
    <property type="protein sequence ID" value="VDD14507.1"/>
    <property type="molecule type" value="Genomic_DNA"/>
</dbReference>
<name>A0A3P6C7F8_BRACM</name>
<dbReference type="InterPro" id="IPR003689">
    <property type="entry name" value="ZIP"/>
</dbReference>
<dbReference type="GO" id="GO:0016020">
    <property type="term" value="C:membrane"/>
    <property type="evidence" value="ECO:0007669"/>
    <property type="project" value="UniProtKB-SubCell"/>
</dbReference>
<proteinExistence type="inferred from homology"/>
<evidence type="ECO:0000256" key="1">
    <source>
        <dbReference type="ARBA" id="ARBA00004141"/>
    </source>
</evidence>
<dbReference type="GO" id="GO:0005385">
    <property type="term" value="F:zinc ion transmembrane transporter activity"/>
    <property type="evidence" value="ECO:0007669"/>
    <property type="project" value="InterPro"/>
</dbReference>
<evidence type="ECO:0000256" key="2">
    <source>
        <dbReference type="ARBA" id="ARBA00006939"/>
    </source>
</evidence>
<evidence type="ECO:0000256" key="9">
    <source>
        <dbReference type="SAM" id="SignalP"/>
    </source>
</evidence>